<dbReference type="PANTHER" id="PTHR11066">
    <property type="entry name" value="ACYL-COA THIOESTERASE"/>
    <property type="match status" value="1"/>
</dbReference>
<dbReference type="Proteomes" id="UP000095287">
    <property type="component" value="Unplaced"/>
</dbReference>
<reference evidence="4" key="1">
    <citation type="submission" date="2016-11" db="UniProtKB">
        <authorList>
            <consortium name="WormBaseParasite"/>
        </authorList>
    </citation>
    <scope>IDENTIFICATION</scope>
</reference>
<sequence>MHGQKSSLSSIFSPIRACENRVRFDPPHLGGSKADRLFGGQTTAQVAQAVKLLNPECCVHTIKVNFVAPGNITTSLTIDLDRVPETQFVHGHVFQDKREIATCKVRYGGVDDLLDAPVYQMENVRSPLSYATLEELLRTTEERHPWRLLTLLVKNGFFEMRPVDGDHILSVPMDRKALQVWCRISEACRGDEAFAKADGVSIVLMISDYLVAIPAHINLLQYHQEHEFGIGASLNHMVTFHEVSNLDPAGWYLYQANCAVHSYNRYIIDAQIFDTRGRCVLSSVQEGYLRRILESQLSVNRVDVLYFTNKKSSDRMGTARSQICEEKAQTSLRIA</sequence>
<dbReference type="Pfam" id="PF20789">
    <property type="entry name" value="4HBT_3C"/>
    <property type="match status" value="1"/>
</dbReference>
<dbReference type="InterPro" id="IPR003703">
    <property type="entry name" value="Acyl_CoA_thio"/>
</dbReference>
<dbReference type="GO" id="GO:0005782">
    <property type="term" value="C:peroxisomal matrix"/>
    <property type="evidence" value="ECO:0007669"/>
    <property type="project" value="UniProtKB-SubCell"/>
</dbReference>
<dbReference type="SUPFAM" id="SSF54637">
    <property type="entry name" value="Thioesterase/thiol ester dehydrase-isomerase"/>
    <property type="match status" value="2"/>
</dbReference>
<comment type="similarity">
    <text evidence="1">Belongs to the C/M/P thioester hydrolase family.</text>
</comment>
<evidence type="ECO:0000313" key="4">
    <source>
        <dbReference type="WBParaSite" id="L893_g15245.t2"/>
    </source>
</evidence>
<proteinExistence type="inferred from homology"/>
<dbReference type="GO" id="GO:0047617">
    <property type="term" value="F:fatty acyl-CoA hydrolase activity"/>
    <property type="evidence" value="ECO:0007669"/>
    <property type="project" value="InterPro"/>
</dbReference>
<dbReference type="InterPro" id="IPR029069">
    <property type="entry name" value="HotDog_dom_sf"/>
</dbReference>
<dbReference type="Gene3D" id="2.40.160.210">
    <property type="entry name" value="Acyl-CoA thioesterase, double hotdog domain"/>
    <property type="match status" value="1"/>
</dbReference>
<evidence type="ECO:0000259" key="2">
    <source>
        <dbReference type="Pfam" id="PF20789"/>
    </source>
</evidence>
<dbReference type="WBParaSite" id="L893_g15245.t2">
    <property type="protein sequence ID" value="L893_g15245.t2"/>
    <property type="gene ID" value="L893_g15245"/>
</dbReference>
<evidence type="ECO:0000313" key="3">
    <source>
        <dbReference type="Proteomes" id="UP000095287"/>
    </source>
</evidence>
<name>A0A1I7YDK8_9BILA</name>
<accession>A0A1I7YDK8</accession>
<keyword evidence="3" id="KW-1185">Reference proteome</keyword>
<dbReference type="InterPro" id="IPR042171">
    <property type="entry name" value="Acyl-CoA_hotdog"/>
</dbReference>
<evidence type="ECO:0000256" key="1">
    <source>
        <dbReference type="ARBA" id="ARBA00006538"/>
    </source>
</evidence>
<dbReference type="InterPro" id="IPR049450">
    <property type="entry name" value="ACOT8-like_C"/>
</dbReference>
<dbReference type="GO" id="GO:0009062">
    <property type="term" value="P:fatty acid catabolic process"/>
    <property type="evidence" value="ECO:0007669"/>
    <property type="project" value="TreeGrafter"/>
</dbReference>
<dbReference type="GO" id="GO:0006637">
    <property type="term" value="P:acyl-CoA metabolic process"/>
    <property type="evidence" value="ECO:0007669"/>
    <property type="project" value="InterPro"/>
</dbReference>
<organism evidence="3 4">
    <name type="scientific">Steinernema glaseri</name>
    <dbReference type="NCBI Taxonomy" id="37863"/>
    <lineage>
        <taxon>Eukaryota</taxon>
        <taxon>Metazoa</taxon>
        <taxon>Ecdysozoa</taxon>
        <taxon>Nematoda</taxon>
        <taxon>Chromadorea</taxon>
        <taxon>Rhabditida</taxon>
        <taxon>Tylenchina</taxon>
        <taxon>Panagrolaimomorpha</taxon>
        <taxon>Strongyloidoidea</taxon>
        <taxon>Steinernematidae</taxon>
        <taxon>Steinernema</taxon>
    </lineage>
</organism>
<feature type="domain" description="Acyl-CoA thioesterase-like C-terminal" evidence="2">
    <location>
        <begin position="173"/>
        <end position="288"/>
    </location>
</feature>
<protein>
    <submittedName>
        <fullName evidence="4">Acyl-CoA thioesterase</fullName>
    </submittedName>
</protein>
<dbReference type="PANTHER" id="PTHR11066:SF48">
    <property type="entry name" value="ACYL-COA THIOESTERASE II"/>
    <property type="match status" value="1"/>
</dbReference>
<dbReference type="AlphaFoldDB" id="A0A1I7YDK8"/>